<dbReference type="AlphaFoldDB" id="A0A6P4YWQ6"/>
<evidence type="ECO:0000313" key="9">
    <source>
        <dbReference type="Proteomes" id="UP000515135"/>
    </source>
</evidence>
<keyword evidence="3 7" id="KW-0812">Transmembrane</keyword>
<dbReference type="GO" id="GO:0016020">
    <property type="term" value="C:membrane"/>
    <property type="evidence" value="ECO:0007669"/>
    <property type="project" value="UniProtKB-SubCell"/>
</dbReference>
<protein>
    <submittedName>
        <fullName evidence="10">Tyrosine-protein phosphatase 10D-like</fullName>
    </submittedName>
</protein>
<evidence type="ECO:0000256" key="5">
    <source>
        <dbReference type="ARBA" id="ARBA00023136"/>
    </source>
</evidence>
<evidence type="ECO:0000256" key="3">
    <source>
        <dbReference type="ARBA" id="ARBA00022692"/>
    </source>
</evidence>
<keyword evidence="5 7" id="KW-0472">Membrane</keyword>
<dbReference type="Pfam" id="PF08016">
    <property type="entry name" value="PKD_channel"/>
    <property type="match status" value="1"/>
</dbReference>
<dbReference type="OrthoDB" id="5843172at2759"/>
<evidence type="ECO:0000259" key="8">
    <source>
        <dbReference type="PROSITE" id="PS50853"/>
    </source>
</evidence>
<keyword evidence="9" id="KW-1185">Reference proteome</keyword>
<sequence>MPPPANISVKHVSEKSATVQWEQPVRDVLIGYRAWLTDKESMLTILTQYLPELVTTATFSPLTPATEYVVAVTCISPYVEGPQAEVLVVTYTDPPRQLYVEDITYKSLLLSWIPPVAKLTGYELTYSKTEHYRKRRSVRSVTLPGDITNYAVQGLVPVTQYVISLTAVSRIPPVFTGFNITGLLPMTKYTIRLSAVTKYGRSAKAVSHGSTDTDTRDFFKPPPPEMDNPELTSIIPATGTNPSTTWIRYEKMSLEILIRVITEIDKILQPDTALSSSTGLPPELLRHARFSMVETIENAADSLLAILPDTEDYLKTFELNDTVVTIARSITNNKVELQGGQVNMSAYITNCALDDHVDAKMVVTKKNMFSWNASTSQENITTPMTMFSIGHPRFDDCSVQLELSIPVSFGPIEQLRRRKRGIREPGYVGTQVALDNATMTYHVFDVPAPTVVVVMHMSWWDHAASFQVFFRYDSPPTEELYDDRKVVREEYSPAWLQDTNSLQTLTPDIPRRKGKLYIGVQKAGTLVFGTHMKAYSNMLQTTFALLQMLLGSFSVEEILGSNKYVGPIFFTFFMILIFILLVNFLVTIICDAIASGAYIADEHDQELADYIWRSFQELFGFYVPPGTDEITDDAKEAKLNSKLDIVEDSLDEILDITRCLLQYSKMDMSRRPHPVKTCP</sequence>
<evidence type="ECO:0000256" key="6">
    <source>
        <dbReference type="SAM" id="MobiDB-lite"/>
    </source>
</evidence>
<reference evidence="10" key="1">
    <citation type="submission" date="2025-08" db="UniProtKB">
        <authorList>
            <consortium name="RefSeq"/>
        </authorList>
    </citation>
    <scope>IDENTIFICATION</scope>
    <source>
        <tissue evidence="10">Gonad</tissue>
    </source>
</reference>
<dbReference type="PANTHER" id="PTHR10877:SF194">
    <property type="entry name" value="LOCATION OF VULVA DEFECTIVE 1"/>
    <property type="match status" value="1"/>
</dbReference>
<dbReference type="RefSeq" id="XP_019626169.1">
    <property type="nucleotide sequence ID" value="XM_019770610.1"/>
</dbReference>
<feature type="region of interest" description="Disordered" evidence="6">
    <location>
        <begin position="206"/>
        <end position="235"/>
    </location>
</feature>
<dbReference type="KEGG" id="bbel:109471320"/>
<feature type="transmembrane region" description="Helical" evidence="7">
    <location>
        <begin position="564"/>
        <end position="586"/>
    </location>
</feature>
<evidence type="ECO:0000256" key="1">
    <source>
        <dbReference type="ARBA" id="ARBA00004141"/>
    </source>
</evidence>
<dbReference type="InterPro" id="IPR013783">
    <property type="entry name" value="Ig-like_fold"/>
</dbReference>
<dbReference type="PANTHER" id="PTHR10877">
    <property type="entry name" value="POLYCYSTIN FAMILY MEMBER"/>
    <property type="match status" value="1"/>
</dbReference>
<gene>
    <name evidence="10" type="primary">LOC109471320</name>
</gene>
<dbReference type="CDD" id="cd00063">
    <property type="entry name" value="FN3"/>
    <property type="match status" value="2"/>
</dbReference>
<comment type="subcellular location">
    <subcellularLocation>
        <location evidence="1">Membrane</location>
        <topology evidence="1">Multi-pass membrane protein</topology>
    </subcellularLocation>
</comment>
<dbReference type="SUPFAM" id="SSF49265">
    <property type="entry name" value="Fibronectin type III"/>
    <property type="match status" value="2"/>
</dbReference>
<dbReference type="Pfam" id="PF00041">
    <property type="entry name" value="fn3"/>
    <property type="match status" value="2"/>
</dbReference>
<dbReference type="InterPro" id="IPR051223">
    <property type="entry name" value="Polycystin"/>
</dbReference>
<keyword evidence="4 7" id="KW-1133">Transmembrane helix</keyword>
<dbReference type="InterPro" id="IPR003961">
    <property type="entry name" value="FN3_dom"/>
</dbReference>
<evidence type="ECO:0000256" key="7">
    <source>
        <dbReference type="SAM" id="Phobius"/>
    </source>
</evidence>
<feature type="domain" description="Fibronectin type-III" evidence="8">
    <location>
        <begin position="96"/>
        <end position="186"/>
    </location>
</feature>
<evidence type="ECO:0000256" key="4">
    <source>
        <dbReference type="ARBA" id="ARBA00022989"/>
    </source>
</evidence>
<dbReference type="InterPro" id="IPR036116">
    <property type="entry name" value="FN3_sf"/>
</dbReference>
<accession>A0A6P4YWQ6</accession>
<dbReference type="PROSITE" id="PS50853">
    <property type="entry name" value="FN3"/>
    <property type="match status" value="2"/>
</dbReference>
<feature type="domain" description="Fibronectin type-III" evidence="8">
    <location>
        <begin position="3"/>
        <end position="95"/>
    </location>
</feature>
<dbReference type="SMART" id="SM00060">
    <property type="entry name" value="FN3"/>
    <property type="match status" value="2"/>
</dbReference>
<dbReference type="GeneID" id="109471320"/>
<dbReference type="Gene3D" id="2.60.40.10">
    <property type="entry name" value="Immunoglobulins"/>
    <property type="match status" value="2"/>
</dbReference>
<dbReference type="InterPro" id="IPR013122">
    <property type="entry name" value="PKD1_2_channel"/>
</dbReference>
<dbReference type="Proteomes" id="UP000515135">
    <property type="component" value="Unplaced"/>
</dbReference>
<comment type="similarity">
    <text evidence="2">Belongs to the polycystin family.</text>
</comment>
<dbReference type="GO" id="GO:0005262">
    <property type="term" value="F:calcium channel activity"/>
    <property type="evidence" value="ECO:0007669"/>
    <property type="project" value="TreeGrafter"/>
</dbReference>
<dbReference type="GO" id="GO:0050982">
    <property type="term" value="P:detection of mechanical stimulus"/>
    <property type="evidence" value="ECO:0007669"/>
    <property type="project" value="TreeGrafter"/>
</dbReference>
<evidence type="ECO:0000313" key="10">
    <source>
        <dbReference type="RefSeq" id="XP_019626169.1"/>
    </source>
</evidence>
<name>A0A6P4YWQ6_BRABE</name>
<organism evidence="9 10">
    <name type="scientific">Branchiostoma belcheri</name>
    <name type="common">Amphioxus</name>
    <dbReference type="NCBI Taxonomy" id="7741"/>
    <lineage>
        <taxon>Eukaryota</taxon>
        <taxon>Metazoa</taxon>
        <taxon>Chordata</taxon>
        <taxon>Cephalochordata</taxon>
        <taxon>Leptocardii</taxon>
        <taxon>Amphioxiformes</taxon>
        <taxon>Branchiostomatidae</taxon>
        <taxon>Branchiostoma</taxon>
    </lineage>
</organism>
<evidence type="ECO:0000256" key="2">
    <source>
        <dbReference type="ARBA" id="ARBA00007200"/>
    </source>
</evidence>
<proteinExistence type="inferred from homology"/>